<reference evidence="2" key="1">
    <citation type="journal article" date="2024" name="IScience">
        <title>Strigolactones Initiate the Formation of Haustorium-like Structures in Castilleja.</title>
        <authorList>
            <person name="Buerger M."/>
            <person name="Peterson D."/>
            <person name="Chory J."/>
        </authorList>
    </citation>
    <scope>NUCLEOTIDE SEQUENCE [LARGE SCALE GENOMIC DNA]</scope>
</reference>
<dbReference type="AlphaFoldDB" id="A0ABD3ED12"/>
<keyword evidence="2" id="KW-1185">Reference proteome</keyword>
<organism evidence="1 2">
    <name type="scientific">Castilleja foliolosa</name>
    <dbReference type="NCBI Taxonomy" id="1961234"/>
    <lineage>
        <taxon>Eukaryota</taxon>
        <taxon>Viridiplantae</taxon>
        <taxon>Streptophyta</taxon>
        <taxon>Embryophyta</taxon>
        <taxon>Tracheophyta</taxon>
        <taxon>Spermatophyta</taxon>
        <taxon>Magnoliopsida</taxon>
        <taxon>eudicotyledons</taxon>
        <taxon>Gunneridae</taxon>
        <taxon>Pentapetalae</taxon>
        <taxon>asterids</taxon>
        <taxon>lamiids</taxon>
        <taxon>Lamiales</taxon>
        <taxon>Orobanchaceae</taxon>
        <taxon>Pedicularideae</taxon>
        <taxon>Castillejinae</taxon>
        <taxon>Castilleja</taxon>
    </lineage>
</organism>
<protein>
    <submittedName>
        <fullName evidence="1">Uncharacterized protein</fullName>
    </submittedName>
</protein>
<gene>
    <name evidence="1" type="ORF">CASFOL_001931</name>
</gene>
<name>A0ABD3ED12_9LAMI</name>
<comment type="caution">
    <text evidence="1">The sequence shown here is derived from an EMBL/GenBank/DDBJ whole genome shotgun (WGS) entry which is preliminary data.</text>
</comment>
<evidence type="ECO:0000313" key="1">
    <source>
        <dbReference type="EMBL" id="KAL3652250.1"/>
    </source>
</evidence>
<evidence type="ECO:0000313" key="2">
    <source>
        <dbReference type="Proteomes" id="UP001632038"/>
    </source>
</evidence>
<dbReference type="EMBL" id="JAVIJP010000005">
    <property type="protein sequence ID" value="KAL3652250.1"/>
    <property type="molecule type" value="Genomic_DNA"/>
</dbReference>
<accession>A0ABD3ED12</accession>
<dbReference type="Proteomes" id="UP001632038">
    <property type="component" value="Unassembled WGS sequence"/>
</dbReference>
<proteinExistence type="predicted"/>
<sequence length="50" mass="5568">MSTTPKLLELMQAGTLEPETGEPVWLDVDEDMIYVTSRGLQCACLPVWVT</sequence>